<comment type="caution">
    <text evidence="1">The sequence shown here is derived from an EMBL/GenBank/DDBJ whole genome shotgun (WGS) entry which is preliminary data.</text>
</comment>
<evidence type="ECO:0000313" key="1">
    <source>
        <dbReference type="EMBL" id="GFS94518.1"/>
    </source>
</evidence>
<keyword evidence="2" id="KW-1185">Reference proteome</keyword>
<dbReference type="Proteomes" id="UP000887013">
    <property type="component" value="Unassembled WGS sequence"/>
</dbReference>
<dbReference type="OrthoDB" id="6437663at2759"/>
<evidence type="ECO:0000313" key="2">
    <source>
        <dbReference type="Proteomes" id="UP000887013"/>
    </source>
</evidence>
<dbReference type="EMBL" id="BMAW01054105">
    <property type="protein sequence ID" value="GFS94518.1"/>
    <property type="molecule type" value="Genomic_DNA"/>
</dbReference>
<organism evidence="1 2">
    <name type="scientific">Nephila pilipes</name>
    <name type="common">Giant wood spider</name>
    <name type="synonym">Nephila maculata</name>
    <dbReference type="NCBI Taxonomy" id="299642"/>
    <lineage>
        <taxon>Eukaryota</taxon>
        <taxon>Metazoa</taxon>
        <taxon>Ecdysozoa</taxon>
        <taxon>Arthropoda</taxon>
        <taxon>Chelicerata</taxon>
        <taxon>Arachnida</taxon>
        <taxon>Araneae</taxon>
        <taxon>Araneomorphae</taxon>
        <taxon>Entelegynae</taxon>
        <taxon>Araneoidea</taxon>
        <taxon>Nephilidae</taxon>
        <taxon>Nephila</taxon>
    </lineage>
</organism>
<reference evidence="1" key="1">
    <citation type="submission" date="2020-08" db="EMBL/GenBank/DDBJ databases">
        <title>Multicomponent nature underlies the extraordinary mechanical properties of spider dragline silk.</title>
        <authorList>
            <person name="Kono N."/>
            <person name="Nakamura H."/>
            <person name="Mori M."/>
            <person name="Yoshida Y."/>
            <person name="Ohtoshi R."/>
            <person name="Malay A.D."/>
            <person name="Moran D.A.P."/>
            <person name="Tomita M."/>
            <person name="Numata K."/>
            <person name="Arakawa K."/>
        </authorList>
    </citation>
    <scope>NUCLEOTIDE SEQUENCE</scope>
</reference>
<sequence length="235" mass="28609">MLLVQALEDIIAVSIAIKLYNDYEIQHSLKGTELCLSPEEEWKTIMIENLPNHVYSRPLQRKILSFVKPIHYEVEMWKEQHETFVGNNFDPRITNTFQWRLDGTIDRLKTANSLIQSDILQMRQRFRLACNYWQKKSVLKIWEQMPTVQRKYFQRKYECGISHLVTGSDRTVAHWILWYTERERRKFQKKKFLFDNNWESVSLQGLFPQELTSKERRQMIQHDRRFSRRQLYFVC</sequence>
<accession>A0A8X6TAX0</accession>
<protein>
    <submittedName>
        <fullName evidence="1">Uncharacterized protein</fullName>
    </submittedName>
</protein>
<proteinExistence type="predicted"/>
<name>A0A8X6TAX0_NEPPI</name>
<gene>
    <name evidence="1" type="primary">NCL1_48578</name>
    <name evidence="1" type="ORF">NPIL_324251</name>
</gene>
<dbReference type="AlphaFoldDB" id="A0A8X6TAX0"/>